<sequence>MAKSTLPPTSHVYCLYLGSAAKYIYIGYGTDMRCGVVKLCYKGKRETVDYGTRWQQSGLSNCVCIAAEKARPGVVLMRLCQLARDRDIVAKTWSLQPKIESLIPPGDLFFFYLYIASLQRGDLRLSGPPSGRNARGGTRIRDRVCFVLSDRKF</sequence>
<protein>
    <submittedName>
        <fullName evidence="1">Uncharacterized protein</fullName>
    </submittedName>
</protein>
<keyword evidence="2" id="KW-1185">Reference proteome</keyword>
<dbReference type="AlphaFoldDB" id="A0AAV3ZAA5"/>
<comment type="caution">
    <text evidence="1">The sequence shown here is derived from an EMBL/GenBank/DDBJ whole genome shotgun (WGS) entry which is preliminary data.</text>
</comment>
<reference evidence="1 2" key="1">
    <citation type="journal article" date="2021" name="Elife">
        <title>Chloroplast acquisition without the gene transfer in kleptoplastic sea slugs, Plakobranchus ocellatus.</title>
        <authorList>
            <person name="Maeda T."/>
            <person name="Takahashi S."/>
            <person name="Yoshida T."/>
            <person name="Shimamura S."/>
            <person name="Takaki Y."/>
            <person name="Nagai Y."/>
            <person name="Toyoda A."/>
            <person name="Suzuki Y."/>
            <person name="Arimoto A."/>
            <person name="Ishii H."/>
            <person name="Satoh N."/>
            <person name="Nishiyama T."/>
            <person name="Hasebe M."/>
            <person name="Maruyama T."/>
            <person name="Minagawa J."/>
            <person name="Obokata J."/>
            <person name="Shigenobu S."/>
        </authorList>
    </citation>
    <scope>NUCLEOTIDE SEQUENCE [LARGE SCALE GENOMIC DNA]</scope>
</reference>
<evidence type="ECO:0000313" key="1">
    <source>
        <dbReference type="EMBL" id="GFN91406.1"/>
    </source>
</evidence>
<accession>A0AAV3ZAA5</accession>
<organism evidence="1 2">
    <name type="scientific">Plakobranchus ocellatus</name>
    <dbReference type="NCBI Taxonomy" id="259542"/>
    <lineage>
        <taxon>Eukaryota</taxon>
        <taxon>Metazoa</taxon>
        <taxon>Spiralia</taxon>
        <taxon>Lophotrochozoa</taxon>
        <taxon>Mollusca</taxon>
        <taxon>Gastropoda</taxon>
        <taxon>Heterobranchia</taxon>
        <taxon>Euthyneura</taxon>
        <taxon>Panpulmonata</taxon>
        <taxon>Sacoglossa</taxon>
        <taxon>Placobranchoidea</taxon>
        <taxon>Plakobranchidae</taxon>
        <taxon>Plakobranchus</taxon>
    </lineage>
</organism>
<gene>
    <name evidence="1" type="ORF">PoB_001791200</name>
</gene>
<dbReference type="EMBL" id="BLXT01002135">
    <property type="protein sequence ID" value="GFN91406.1"/>
    <property type="molecule type" value="Genomic_DNA"/>
</dbReference>
<name>A0AAV3ZAA5_9GAST</name>
<dbReference type="Proteomes" id="UP000735302">
    <property type="component" value="Unassembled WGS sequence"/>
</dbReference>
<evidence type="ECO:0000313" key="2">
    <source>
        <dbReference type="Proteomes" id="UP000735302"/>
    </source>
</evidence>
<proteinExistence type="predicted"/>